<dbReference type="Pfam" id="PF15686">
    <property type="entry name" value="LYRIC"/>
    <property type="match status" value="2"/>
</dbReference>
<dbReference type="InterPro" id="IPR031402">
    <property type="entry name" value="LYRIC"/>
</dbReference>
<feature type="transmembrane region" description="Helical" evidence="4">
    <location>
        <begin position="45"/>
        <end position="69"/>
    </location>
</feature>
<dbReference type="GO" id="GO:0006357">
    <property type="term" value="P:regulation of transcription by RNA polymerase II"/>
    <property type="evidence" value="ECO:0007669"/>
    <property type="project" value="TreeGrafter"/>
</dbReference>
<protein>
    <submittedName>
        <fullName evidence="5">Uncharacterized protein</fullName>
    </submittedName>
</protein>
<keyword evidence="4" id="KW-0812">Transmembrane</keyword>
<accession>A0A9Q0IQ52</accession>
<keyword evidence="4" id="KW-1133">Transmembrane helix</keyword>
<keyword evidence="6" id="KW-1185">Reference proteome</keyword>
<keyword evidence="4" id="KW-0472">Membrane</keyword>
<dbReference type="GO" id="GO:0003712">
    <property type="term" value="F:transcription coregulator activity"/>
    <property type="evidence" value="ECO:0007669"/>
    <property type="project" value="TreeGrafter"/>
</dbReference>
<dbReference type="GO" id="GO:0045766">
    <property type="term" value="P:positive regulation of angiogenesis"/>
    <property type="evidence" value="ECO:0007669"/>
    <property type="project" value="InterPro"/>
</dbReference>
<evidence type="ECO:0000256" key="3">
    <source>
        <dbReference type="SAM" id="MobiDB-lite"/>
    </source>
</evidence>
<dbReference type="OrthoDB" id="10002163at2759"/>
<dbReference type="EMBL" id="JANIIK010000039">
    <property type="protein sequence ID" value="KAJ3609057.1"/>
    <property type="molecule type" value="Genomic_DNA"/>
</dbReference>
<dbReference type="Pfam" id="PF03821">
    <property type="entry name" value="Mtp"/>
    <property type="match status" value="1"/>
</dbReference>
<organism evidence="5 6">
    <name type="scientific">Muraenolepis orangiensis</name>
    <name type="common">Patagonian moray cod</name>
    <dbReference type="NCBI Taxonomy" id="630683"/>
    <lineage>
        <taxon>Eukaryota</taxon>
        <taxon>Metazoa</taxon>
        <taxon>Chordata</taxon>
        <taxon>Craniata</taxon>
        <taxon>Vertebrata</taxon>
        <taxon>Euteleostomi</taxon>
        <taxon>Actinopterygii</taxon>
        <taxon>Neopterygii</taxon>
        <taxon>Teleostei</taxon>
        <taxon>Neoteleostei</taxon>
        <taxon>Acanthomorphata</taxon>
        <taxon>Zeiogadaria</taxon>
        <taxon>Gadariae</taxon>
        <taxon>Gadiformes</taxon>
        <taxon>Muraenolepidoidei</taxon>
        <taxon>Muraenolepididae</taxon>
        <taxon>Muraenolepis</taxon>
    </lineage>
</organism>
<dbReference type="GO" id="GO:0043066">
    <property type="term" value="P:negative regulation of apoptotic process"/>
    <property type="evidence" value="ECO:0007669"/>
    <property type="project" value="InterPro"/>
</dbReference>
<feature type="transmembrane region" description="Helical" evidence="4">
    <location>
        <begin position="394"/>
        <end position="414"/>
    </location>
</feature>
<evidence type="ECO:0000256" key="4">
    <source>
        <dbReference type="SAM" id="Phobius"/>
    </source>
</evidence>
<dbReference type="InterPro" id="IPR004687">
    <property type="entry name" value="LAPTM4/5"/>
</dbReference>
<gene>
    <name evidence="5" type="ORF">NHX12_023584</name>
</gene>
<feature type="compositionally biased region" description="Basic and acidic residues" evidence="3">
    <location>
        <begin position="298"/>
        <end position="317"/>
    </location>
</feature>
<dbReference type="GO" id="GO:0043123">
    <property type="term" value="P:positive regulation of canonical NF-kappaB signal transduction"/>
    <property type="evidence" value="ECO:0007669"/>
    <property type="project" value="InterPro"/>
</dbReference>
<comment type="subcellular location">
    <subcellularLocation>
        <location evidence="1">Nucleus</location>
    </subcellularLocation>
</comment>
<evidence type="ECO:0000256" key="2">
    <source>
        <dbReference type="ARBA" id="ARBA00023242"/>
    </source>
</evidence>
<dbReference type="InterPro" id="IPR052305">
    <property type="entry name" value="TransReg_TumorExp"/>
</dbReference>
<reference evidence="5" key="1">
    <citation type="submission" date="2022-07" db="EMBL/GenBank/DDBJ databases">
        <title>Chromosome-level genome of Muraenolepis orangiensis.</title>
        <authorList>
            <person name="Kim J."/>
        </authorList>
    </citation>
    <scope>NUCLEOTIDE SEQUENCE</scope>
    <source>
        <strain evidence="5">KU_S4_2022</strain>
        <tissue evidence="5">Muscle</tissue>
    </source>
</reference>
<feature type="compositionally biased region" description="Basic residues" evidence="3">
    <location>
        <begin position="172"/>
        <end position="181"/>
    </location>
</feature>
<feature type="compositionally biased region" description="Basic and acidic residues" evidence="3">
    <location>
        <begin position="110"/>
        <end position="129"/>
    </location>
</feature>
<dbReference type="Proteomes" id="UP001148018">
    <property type="component" value="Unassembled WGS sequence"/>
</dbReference>
<feature type="region of interest" description="Disordered" evidence="3">
    <location>
        <begin position="297"/>
        <end position="317"/>
    </location>
</feature>
<dbReference type="PANTHER" id="PTHR23251:SF0">
    <property type="entry name" value="PROTEIN LYRIC"/>
    <property type="match status" value="1"/>
</dbReference>
<name>A0A9Q0IQ52_9TELE</name>
<evidence type="ECO:0000256" key="1">
    <source>
        <dbReference type="ARBA" id="ARBA00004123"/>
    </source>
</evidence>
<comment type="caution">
    <text evidence="5">The sequence shown here is derived from an EMBL/GenBank/DDBJ whole genome shotgun (WGS) entry which is preliminary data.</text>
</comment>
<dbReference type="AlphaFoldDB" id="A0A9Q0IQ52"/>
<sequence length="490" mass="54054">MATDLQALAFEKAEVLCSRLKELIASGQGSIQKLLGLNPDGYPPWLVLSAGGLLLLLLLLLVLLSYLAVRGGAGVGKTRGSSVTDVQDQKPLKLKANLLPLLNNNNNNIDKPDIEQNRRNKKKSSEKVEQAPVQVKKNKKKAKAVVRSVIRVNTSDGNEPDEGAWQTQVSHRERKQQRRKDKVPEDAGSPGGTKTASRTYVETLATYTIDRVPPRRKCEVQREKLSSTVSCHRAQPEVKLLGQDMQERASLPVALQWDIHPDDEWCGLNGVMACDADWSAPLVHWGNYEGPSTPLLEARGHSASERPGPHKEPGGEKAAEDSLINAVVLLILLSALNDPVQYRYHLTSAELGTDIDVMDDASDVMVYPNTVHDYLQQLPGTFPYKEDIMSNNNLCLVFAVLLFVGCILSFKAYLIGCVWNCYRYVSGRGTTEVLVYVTTNDTACRLNTIREWSLSVLLPPYEEAVALPPKEPPPHFSIASEVPPPNHSSE</sequence>
<feature type="region of interest" description="Disordered" evidence="3">
    <location>
        <begin position="103"/>
        <end position="197"/>
    </location>
</feature>
<feature type="non-terminal residue" evidence="5">
    <location>
        <position position="490"/>
    </location>
</feature>
<keyword evidence="2" id="KW-0539">Nucleus</keyword>
<dbReference type="GO" id="GO:0016020">
    <property type="term" value="C:membrane"/>
    <property type="evidence" value="ECO:0007669"/>
    <property type="project" value="InterPro"/>
</dbReference>
<proteinExistence type="predicted"/>
<evidence type="ECO:0000313" key="5">
    <source>
        <dbReference type="EMBL" id="KAJ3609057.1"/>
    </source>
</evidence>
<dbReference type="GO" id="GO:0005634">
    <property type="term" value="C:nucleus"/>
    <property type="evidence" value="ECO:0007669"/>
    <property type="project" value="UniProtKB-SubCell"/>
</dbReference>
<dbReference type="PANTHER" id="PTHR23251">
    <property type="entry name" value="LYSINE-RICH CEACAM1 CO-ISOLATED PROTEIN LYRIC PROTEIN"/>
    <property type="match status" value="1"/>
</dbReference>
<evidence type="ECO:0000313" key="6">
    <source>
        <dbReference type="Proteomes" id="UP001148018"/>
    </source>
</evidence>